<feature type="region of interest" description="Disordered" evidence="5">
    <location>
        <begin position="204"/>
        <end position="245"/>
    </location>
</feature>
<dbReference type="STRING" id="1296120.A0A1B9GQV6"/>
<comment type="similarity">
    <text evidence="1">Belongs to the FAD-dependent oxidoreductase family.</text>
</comment>
<proteinExistence type="inferred from homology"/>
<evidence type="ECO:0000256" key="4">
    <source>
        <dbReference type="ARBA" id="ARBA00023002"/>
    </source>
</evidence>
<evidence type="ECO:0000256" key="2">
    <source>
        <dbReference type="ARBA" id="ARBA00022630"/>
    </source>
</evidence>
<dbReference type="InterPro" id="IPR036188">
    <property type="entry name" value="FAD/NAD-bd_sf"/>
</dbReference>
<dbReference type="AlphaFoldDB" id="A0A1B9GQV6"/>
<feature type="chain" id="PRO_5012633556" description="FAD/NAD(P)-binding domain-containing protein" evidence="6">
    <location>
        <begin position="16"/>
        <end position="371"/>
    </location>
</feature>
<feature type="compositionally biased region" description="Polar residues" evidence="5">
    <location>
        <begin position="205"/>
        <end position="215"/>
    </location>
</feature>
<evidence type="ECO:0000256" key="1">
    <source>
        <dbReference type="ARBA" id="ARBA00006442"/>
    </source>
</evidence>
<dbReference type="PANTHER" id="PTHR43735">
    <property type="entry name" value="APOPTOSIS-INDUCING FACTOR 1"/>
    <property type="match status" value="1"/>
</dbReference>
<keyword evidence="2" id="KW-0285">Flavoprotein</keyword>
<dbReference type="OrthoDB" id="202203at2759"/>
<evidence type="ECO:0000313" key="8">
    <source>
        <dbReference type="EMBL" id="OCF33245.1"/>
    </source>
</evidence>
<name>A0A1B9GQV6_9TREE</name>
<evidence type="ECO:0000259" key="7">
    <source>
        <dbReference type="Pfam" id="PF07992"/>
    </source>
</evidence>
<reference evidence="9" key="2">
    <citation type="submission" date="2013-12" db="EMBL/GenBank/DDBJ databases">
        <title>Evolution of pathogenesis and genome organization in the Tremellales.</title>
        <authorList>
            <person name="Cuomo C."/>
            <person name="Litvintseva A."/>
            <person name="Heitman J."/>
            <person name="Chen Y."/>
            <person name="Sun S."/>
            <person name="Springer D."/>
            <person name="Dromer F."/>
            <person name="Young S."/>
            <person name="Zeng Q."/>
            <person name="Chapman S."/>
            <person name="Gujja S."/>
            <person name="Saif S."/>
            <person name="Birren B."/>
        </authorList>
    </citation>
    <scope>NUCLEOTIDE SEQUENCE [LARGE SCALE GENOMIC DNA]</scope>
    <source>
        <strain evidence="9">BCC8398</strain>
    </source>
</reference>
<protein>
    <recommendedName>
        <fullName evidence="7">FAD/NAD(P)-binding domain-containing protein</fullName>
    </recommendedName>
</protein>
<feature type="signal peptide" evidence="6">
    <location>
        <begin position="1"/>
        <end position="15"/>
    </location>
</feature>
<dbReference type="Pfam" id="PF07992">
    <property type="entry name" value="Pyr_redox_2"/>
    <property type="match status" value="1"/>
</dbReference>
<keyword evidence="4" id="KW-0560">Oxidoreductase</keyword>
<gene>
    <name evidence="8" type="ORF">I316_04986</name>
</gene>
<dbReference type="Proteomes" id="UP000092666">
    <property type="component" value="Unassembled WGS sequence"/>
</dbReference>
<feature type="domain" description="FAD/NAD(P)-binding" evidence="7">
    <location>
        <begin position="62"/>
        <end position="147"/>
    </location>
</feature>
<dbReference type="SUPFAM" id="SSF51905">
    <property type="entry name" value="FAD/NAD(P)-binding domain"/>
    <property type="match status" value="1"/>
</dbReference>
<dbReference type="Gene3D" id="3.50.50.60">
    <property type="entry name" value="FAD/NAD(P)-binding domain"/>
    <property type="match status" value="4"/>
</dbReference>
<dbReference type="PANTHER" id="PTHR43735:SF3">
    <property type="entry name" value="FERROPTOSIS SUPPRESSOR PROTEIN 1"/>
    <property type="match status" value="1"/>
</dbReference>
<evidence type="ECO:0000256" key="3">
    <source>
        <dbReference type="ARBA" id="ARBA00022827"/>
    </source>
</evidence>
<organism evidence="8 9">
    <name type="scientific">Kwoniella heveanensis BCC8398</name>
    <dbReference type="NCBI Taxonomy" id="1296120"/>
    <lineage>
        <taxon>Eukaryota</taxon>
        <taxon>Fungi</taxon>
        <taxon>Dikarya</taxon>
        <taxon>Basidiomycota</taxon>
        <taxon>Agaricomycotina</taxon>
        <taxon>Tremellomycetes</taxon>
        <taxon>Tremellales</taxon>
        <taxon>Cryptococcaceae</taxon>
        <taxon>Kwoniella</taxon>
    </lineage>
</organism>
<dbReference type="GO" id="GO:0005737">
    <property type="term" value="C:cytoplasm"/>
    <property type="evidence" value="ECO:0007669"/>
    <property type="project" value="TreeGrafter"/>
</dbReference>
<keyword evidence="3" id="KW-0274">FAD</keyword>
<keyword evidence="9" id="KW-1185">Reference proteome</keyword>
<accession>A0A1B9GQV6</accession>
<keyword evidence="6" id="KW-0732">Signal</keyword>
<sequence length="371" mass="40196">MAFAWWPITILRAVAVPGWEDKVSIPLTTDRVFPSGSQHQVIAPNRVLQLREDFVVLEKPFEGSCEVPFWRCIIATGASQPVPTMPDPRWSEAEFKAGLKIAQDDIRKATRVVVAGGGAVGIEIAGEIKAHYPEKQVTIVHKDIGLMSPTACAKPVDPTALAKEHGKIKSWSTPPTDIRLSKEMERICDKLGIEVILSDRVRIPSTESTSSTQAADTCDKCGETEKGSDAEGEVPAQEPPTWDGKWGLQDGLRRVSLESRRTLEADYVYPGCGMRPNSDIVGGADMGALDGALVAVDDYLKITSTTPSSIFSKGQYYAIGDVCNTPGFKIAHNAFSSAHRAAGNIINEIKGKSVVKYNPGSAQGIFRSETW</sequence>
<dbReference type="EMBL" id="KV700126">
    <property type="protein sequence ID" value="OCF33245.1"/>
    <property type="molecule type" value="Genomic_DNA"/>
</dbReference>
<dbReference type="GO" id="GO:0004174">
    <property type="term" value="F:electron-transferring-flavoprotein dehydrogenase activity"/>
    <property type="evidence" value="ECO:0007669"/>
    <property type="project" value="TreeGrafter"/>
</dbReference>
<reference evidence="8 9" key="1">
    <citation type="submission" date="2013-07" db="EMBL/GenBank/DDBJ databases">
        <title>The Genome Sequence of Cryptococcus heveanensis BCC8398.</title>
        <authorList>
            <consortium name="The Broad Institute Genome Sequencing Platform"/>
            <person name="Cuomo C."/>
            <person name="Litvintseva A."/>
            <person name="Chen Y."/>
            <person name="Heitman J."/>
            <person name="Sun S."/>
            <person name="Springer D."/>
            <person name="Dromer F."/>
            <person name="Young S.K."/>
            <person name="Zeng Q."/>
            <person name="Gargeya S."/>
            <person name="Fitzgerald M."/>
            <person name="Abouelleil A."/>
            <person name="Alvarado L."/>
            <person name="Berlin A.M."/>
            <person name="Chapman S.B."/>
            <person name="Dewar J."/>
            <person name="Goldberg J."/>
            <person name="Griggs A."/>
            <person name="Gujja S."/>
            <person name="Hansen M."/>
            <person name="Howarth C."/>
            <person name="Imamovic A."/>
            <person name="Larimer J."/>
            <person name="McCowan C."/>
            <person name="Murphy C."/>
            <person name="Pearson M."/>
            <person name="Priest M."/>
            <person name="Roberts A."/>
            <person name="Saif S."/>
            <person name="Shea T."/>
            <person name="Sykes S."/>
            <person name="Wortman J."/>
            <person name="Nusbaum C."/>
            <person name="Birren B."/>
        </authorList>
    </citation>
    <scope>NUCLEOTIDE SEQUENCE [LARGE SCALE GENOMIC DNA]</scope>
    <source>
        <strain evidence="8 9">BCC8398</strain>
    </source>
</reference>
<evidence type="ECO:0000256" key="6">
    <source>
        <dbReference type="SAM" id="SignalP"/>
    </source>
</evidence>
<dbReference type="InterPro" id="IPR023753">
    <property type="entry name" value="FAD/NAD-binding_dom"/>
</dbReference>
<evidence type="ECO:0000256" key="5">
    <source>
        <dbReference type="SAM" id="MobiDB-lite"/>
    </source>
</evidence>
<evidence type="ECO:0000313" key="9">
    <source>
        <dbReference type="Proteomes" id="UP000092666"/>
    </source>
</evidence>
<dbReference type="GO" id="GO:0050660">
    <property type="term" value="F:flavin adenine dinucleotide binding"/>
    <property type="evidence" value="ECO:0007669"/>
    <property type="project" value="TreeGrafter"/>
</dbReference>
<feature type="compositionally biased region" description="Basic and acidic residues" evidence="5">
    <location>
        <begin position="217"/>
        <end position="229"/>
    </location>
</feature>